<protein>
    <submittedName>
        <fullName evidence="1">4308_t:CDS:1</fullName>
    </submittedName>
</protein>
<evidence type="ECO:0000313" key="2">
    <source>
        <dbReference type="Proteomes" id="UP000789572"/>
    </source>
</evidence>
<comment type="caution">
    <text evidence="1">The sequence shown here is derived from an EMBL/GenBank/DDBJ whole genome shotgun (WGS) entry which is preliminary data.</text>
</comment>
<name>A0A9N8ZIZ6_9GLOM</name>
<sequence>MSQEIEWVSGSTIIPVEQDYPEIPEEEAELSRSYEMLSHLEFPTIQ</sequence>
<dbReference type="AlphaFoldDB" id="A0A9N8ZIZ6"/>
<proteinExistence type="predicted"/>
<dbReference type="EMBL" id="CAJVPJ010000220">
    <property type="protein sequence ID" value="CAG8497212.1"/>
    <property type="molecule type" value="Genomic_DNA"/>
</dbReference>
<reference evidence="1" key="1">
    <citation type="submission" date="2021-06" db="EMBL/GenBank/DDBJ databases">
        <authorList>
            <person name="Kallberg Y."/>
            <person name="Tangrot J."/>
            <person name="Rosling A."/>
        </authorList>
    </citation>
    <scope>NUCLEOTIDE SEQUENCE</scope>
    <source>
        <strain evidence="1">IA702</strain>
    </source>
</reference>
<gene>
    <name evidence="1" type="ORF">POCULU_LOCUS2384</name>
</gene>
<organism evidence="1 2">
    <name type="scientific">Paraglomus occultum</name>
    <dbReference type="NCBI Taxonomy" id="144539"/>
    <lineage>
        <taxon>Eukaryota</taxon>
        <taxon>Fungi</taxon>
        <taxon>Fungi incertae sedis</taxon>
        <taxon>Mucoromycota</taxon>
        <taxon>Glomeromycotina</taxon>
        <taxon>Glomeromycetes</taxon>
        <taxon>Paraglomerales</taxon>
        <taxon>Paraglomeraceae</taxon>
        <taxon>Paraglomus</taxon>
    </lineage>
</organism>
<evidence type="ECO:0000313" key="1">
    <source>
        <dbReference type="EMBL" id="CAG8497212.1"/>
    </source>
</evidence>
<keyword evidence="2" id="KW-1185">Reference proteome</keyword>
<accession>A0A9N8ZIZ6</accession>
<dbReference type="Proteomes" id="UP000789572">
    <property type="component" value="Unassembled WGS sequence"/>
</dbReference>